<dbReference type="InterPro" id="IPR035940">
    <property type="entry name" value="CAP_sf"/>
</dbReference>
<dbReference type="Pfam" id="PF00188">
    <property type="entry name" value="CAP"/>
    <property type="match status" value="1"/>
</dbReference>
<reference evidence="3" key="1">
    <citation type="submission" date="2019-11" db="UniProtKB">
        <authorList>
            <consortium name="WormBaseParasite"/>
        </authorList>
    </citation>
    <scope>IDENTIFICATION</scope>
</reference>
<protein>
    <submittedName>
        <fullName evidence="3">SCP domain-containing protein</fullName>
    </submittedName>
</protein>
<dbReference type="SUPFAM" id="SSF55797">
    <property type="entry name" value="PR-1-like"/>
    <property type="match status" value="1"/>
</dbReference>
<dbReference type="WBParaSite" id="MCU_002546-RA">
    <property type="protein sequence ID" value="MCU_002546-RA"/>
    <property type="gene ID" value="MCU_002546"/>
</dbReference>
<keyword evidence="1" id="KW-0732">Signal</keyword>
<dbReference type="PRINTS" id="PR00837">
    <property type="entry name" value="V5TPXLIKE"/>
</dbReference>
<sequence>MWKFVCLLAMSWCAVANSNTDKDRADILEEHTRARETVTPTASNMQLLRYSLNLETLAQQWAAKCTNRSANSTLLPNHTNISVSWIYLPSEKPQYRDVLPFFNNHFKDYFYENNSCSGNCRMYIQYVWKNTTEVGCGMSPCYNGSNTSGNRRYLVACAYYPAGNIEGLRPYANGSSCSACPTDFFCHRNQCSKETSLLPNATTTSIAVTPVSGEVPMWAILLFSVLSSATS</sequence>
<organism evidence="3">
    <name type="scientific">Mesocestoides corti</name>
    <name type="common">Flatworm</name>
    <dbReference type="NCBI Taxonomy" id="53468"/>
    <lineage>
        <taxon>Eukaryota</taxon>
        <taxon>Metazoa</taxon>
        <taxon>Spiralia</taxon>
        <taxon>Lophotrochozoa</taxon>
        <taxon>Platyhelminthes</taxon>
        <taxon>Cestoda</taxon>
        <taxon>Eucestoda</taxon>
        <taxon>Cyclophyllidea</taxon>
        <taxon>Mesocestoididae</taxon>
        <taxon>Mesocestoides</taxon>
    </lineage>
</organism>
<proteinExistence type="predicted"/>
<evidence type="ECO:0000259" key="2">
    <source>
        <dbReference type="SMART" id="SM00198"/>
    </source>
</evidence>
<feature type="domain" description="SCP" evidence="2">
    <location>
        <begin position="22"/>
        <end position="167"/>
    </location>
</feature>
<dbReference type="SMART" id="SM00198">
    <property type="entry name" value="SCP"/>
    <property type="match status" value="1"/>
</dbReference>
<name>A0A5K3ETM8_MESCO</name>
<dbReference type="PANTHER" id="PTHR10334">
    <property type="entry name" value="CYSTEINE-RICH SECRETORY PROTEIN-RELATED"/>
    <property type="match status" value="1"/>
</dbReference>
<dbReference type="AlphaFoldDB" id="A0A5K3ETM8"/>
<dbReference type="Gene3D" id="3.40.33.10">
    <property type="entry name" value="CAP"/>
    <property type="match status" value="1"/>
</dbReference>
<dbReference type="InterPro" id="IPR001283">
    <property type="entry name" value="CRISP-related"/>
</dbReference>
<feature type="chain" id="PRO_5024392813" evidence="1">
    <location>
        <begin position="17"/>
        <end position="231"/>
    </location>
</feature>
<evidence type="ECO:0000256" key="1">
    <source>
        <dbReference type="SAM" id="SignalP"/>
    </source>
</evidence>
<feature type="signal peptide" evidence="1">
    <location>
        <begin position="1"/>
        <end position="16"/>
    </location>
</feature>
<dbReference type="InterPro" id="IPR014044">
    <property type="entry name" value="CAP_dom"/>
</dbReference>
<evidence type="ECO:0000313" key="3">
    <source>
        <dbReference type="WBParaSite" id="MCU_002546-RA"/>
    </source>
</evidence>
<accession>A0A5K3ETM8</accession>